<dbReference type="InterPro" id="IPR004360">
    <property type="entry name" value="Glyas_Fos-R_dOase_dom"/>
</dbReference>
<comment type="caution">
    <text evidence="2">The sequence shown here is derived from an EMBL/GenBank/DDBJ whole genome shotgun (WGS) entry which is preliminary data.</text>
</comment>
<dbReference type="RefSeq" id="WP_119585236.1">
    <property type="nucleotide sequence ID" value="NZ_CAWODQ010000012.1"/>
</dbReference>
<evidence type="ECO:0000259" key="1">
    <source>
        <dbReference type="PROSITE" id="PS51819"/>
    </source>
</evidence>
<accession>A0A418NTZ8</accession>
<dbReference type="Proteomes" id="UP000286576">
    <property type="component" value="Unassembled WGS sequence"/>
</dbReference>
<sequence length="264" mass="27931">MGGFPIWYELMAPDPAKVAPFYKAVMGWDIPAEGNDIPNGSQYREIKRADGANAGGLLTLTKEMAEHGAQPFWAIYFDVTDVDASVTKATGMGAAVLMAATSMDGIGRIAMLADPQGAPFYVMAPTPPADDPDAQSDVFKPDAPGHAAWNELNTHAAVEQIAFYTALFDWHMDGEMGMPGDHIYKFIMHGDVGIGAIGSMKPEGMPSAWMTYFRVADIDAAKAAVEANGGSVMHGPHEVPNDDHIIVALDPAGAAVGLVGRRAA</sequence>
<name>A0A418NTZ8_9SPHN</name>
<gene>
    <name evidence="2" type="ORF">D2V07_04595</name>
</gene>
<dbReference type="EMBL" id="QXFL01000002">
    <property type="protein sequence ID" value="RIV87627.1"/>
    <property type="molecule type" value="Genomic_DNA"/>
</dbReference>
<dbReference type="Gene3D" id="3.10.180.10">
    <property type="entry name" value="2,3-Dihydroxybiphenyl 1,2-Dioxygenase, domain 1"/>
    <property type="match status" value="2"/>
</dbReference>
<evidence type="ECO:0000313" key="3">
    <source>
        <dbReference type="Proteomes" id="UP000286576"/>
    </source>
</evidence>
<dbReference type="Pfam" id="PF18029">
    <property type="entry name" value="Glyoxalase_6"/>
    <property type="match status" value="1"/>
</dbReference>
<dbReference type="AlphaFoldDB" id="A0A418NTZ8"/>
<dbReference type="InterPro" id="IPR041581">
    <property type="entry name" value="Glyoxalase_6"/>
</dbReference>
<evidence type="ECO:0000313" key="2">
    <source>
        <dbReference type="EMBL" id="RIV87627.1"/>
    </source>
</evidence>
<keyword evidence="3" id="KW-1185">Reference proteome</keyword>
<protein>
    <submittedName>
        <fullName evidence="2">VOC family protein</fullName>
    </submittedName>
</protein>
<dbReference type="CDD" id="cd07247">
    <property type="entry name" value="SgaA_N_like"/>
    <property type="match status" value="2"/>
</dbReference>
<dbReference type="InterPro" id="IPR037523">
    <property type="entry name" value="VOC_core"/>
</dbReference>
<dbReference type="PANTHER" id="PTHR33993:SF14">
    <property type="entry name" value="GB|AAF24581.1"/>
    <property type="match status" value="1"/>
</dbReference>
<dbReference type="OrthoDB" id="9793039at2"/>
<proteinExistence type="predicted"/>
<dbReference type="PANTHER" id="PTHR33993">
    <property type="entry name" value="GLYOXALASE-RELATED"/>
    <property type="match status" value="1"/>
</dbReference>
<dbReference type="InterPro" id="IPR029068">
    <property type="entry name" value="Glyas_Bleomycin-R_OHBP_Dase"/>
</dbReference>
<reference evidence="2 3" key="1">
    <citation type="submission" date="2018-08" db="EMBL/GenBank/DDBJ databases">
        <title>Erythrobacter zhengii sp.nov., a bacterium isolated from deep-sea sediment.</title>
        <authorList>
            <person name="Fang C."/>
            <person name="Wu Y.-H."/>
            <person name="Sun C."/>
            <person name="Wang H."/>
            <person name="Cheng H."/>
            <person name="Meng F.-X."/>
            <person name="Wang C.-S."/>
            <person name="Xu X.-W."/>
        </authorList>
    </citation>
    <scope>NUCLEOTIDE SEQUENCE [LARGE SCALE GENOMIC DNA]</scope>
    <source>
        <strain evidence="2 3">V18</strain>
    </source>
</reference>
<dbReference type="InterPro" id="IPR052164">
    <property type="entry name" value="Anthracycline_SecMetBiosynth"/>
</dbReference>
<dbReference type="PROSITE" id="PS51819">
    <property type="entry name" value="VOC"/>
    <property type="match status" value="2"/>
</dbReference>
<feature type="domain" description="VOC" evidence="1">
    <location>
        <begin position="143"/>
        <end position="261"/>
    </location>
</feature>
<dbReference type="SUPFAM" id="SSF54593">
    <property type="entry name" value="Glyoxalase/Bleomycin resistance protein/Dihydroxybiphenyl dioxygenase"/>
    <property type="match status" value="2"/>
</dbReference>
<feature type="domain" description="VOC" evidence="1">
    <location>
        <begin position="4"/>
        <end position="125"/>
    </location>
</feature>
<organism evidence="2 3">
    <name type="scientific">Aurantiacibacter zhengii</name>
    <dbReference type="NCBI Taxonomy" id="2307003"/>
    <lineage>
        <taxon>Bacteria</taxon>
        <taxon>Pseudomonadati</taxon>
        <taxon>Pseudomonadota</taxon>
        <taxon>Alphaproteobacteria</taxon>
        <taxon>Sphingomonadales</taxon>
        <taxon>Erythrobacteraceae</taxon>
        <taxon>Aurantiacibacter</taxon>
    </lineage>
</organism>
<dbReference type="Pfam" id="PF00903">
    <property type="entry name" value="Glyoxalase"/>
    <property type="match status" value="1"/>
</dbReference>